<evidence type="ECO:0000313" key="2">
    <source>
        <dbReference type="EMBL" id="KAG0449754.1"/>
    </source>
</evidence>
<evidence type="ECO:0000256" key="1">
    <source>
        <dbReference type="SAM" id="MobiDB-lite"/>
    </source>
</evidence>
<sequence>MFFTAFRRSAAAAVAPPPSIGGSSSYCRTRTSVAANTTPMSIAPITGRQALGLPGVNMEPMPHLLLHWSTRAVDTRPKSASINAGRVGRKREKGMENGCGGCSLVSLQLD</sequence>
<proteinExistence type="predicted"/>
<name>A0A835U4Z0_VANPL</name>
<evidence type="ECO:0000313" key="3">
    <source>
        <dbReference type="Proteomes" id="UP000636800"/>
    </source>
</evidence>
<dbReference type="Proteomes" id="UP000636800">
    <property type="component" value="Unassembled WGS sequence"/>
</dbReference>
<gene>
    <name evidence="2" type="ORF">HPP92_027201</name>
</gene>
<keyword evidence="3" id="KW-1185">Reference proteome</keyword>
<dbReference type="AlphaFoldDB" id="A0A835U4Z0"/>
<comment type="caution">
    <text evidence="2">The sequence shown here is derived from an EMBL/GenBank/DDBJ whole genome shotgun (WGS) entry which is preliminary data.</text>
</comment>
<accession>A0A835U4Z0</accession>
<organism evidence="2 3">
    <name type="scientific">Vanilla planifolia</name>
    <name type="common">Vanilla</name>
    <dbReference type="NCBI Taxonomy" id="51239"/>
    <lineage>
        <taxon>Eukaryota</taxon>
        <taxon>Viridiplantae</taxon>
        <taxon>Streptophyta</taxon>
        <taxon>Embryophyta</taxon>
        <taxon>Tracheophyta</taxon>
        <taxon>Spermatophyta</taxon>
        <taxon>Magnoliopsida</taxon>
        <taxon>Liliopsida</taxon>
        <taxon>Asparagales</taxon>
        <taxon>Orchidaceae</taxon>
        <taxon>Vanilloideae</taxon>
        <taxon>Vanilleae</taxon>
        <taxon>Vanilla</taxon>
    </lineage>
</organism>
<feature type="region of interest" description="Disordered" evidence="1">
    <location>
        <begin position="77"/>
        <end position="96"/>
    </location>
</feature>
<reference evidence="2 3" key="1">
    <citation type="journal article" date="2020" name="Nat. Food">
        <title>A phased Vanilla planifolia genome enables genetic improvement of flavour and production.</title>
        <authorList>
            <person name="Hasing T."/>
            <person name="Tang H."/>
            <person name="Brym M."/>
            <person name="Khazi F."/>
            <person name="Huang T."/>
            <person name="Chambers A.H."/>
        </authorList>
    </citation>
    <scope>NUCLEOTIDE SEQUENCE [LARGE SCALE GENOMIC DNA]</scope>
    <source>
        <tissue evidence="2">Leaf</tissue>
    </source>
</reference>
<protein>
    <submittedName>
        <fullName evidence="2">Uncharacterized protein</fullName>
    </submittedName>
</protein>
<dbReference type="EMBL" id="JADCNL010000161">
    <property type="protein sequence ID" value="KAG0449754.1"/>
    <property type="molecule type" value="Genomic_DNA"/>
</dbReference>
<dbReference type="OrthoDB" id="582790at2759"/>